<reference evidence="2 3" key="1">
    <citation type="submission" date="2019-03" db="EMBL/GenBank/DDBJ databases">
        <title>Genomic Encyclopedia of Type Strains, Phase IV (KMG-IV): sequencing the most valuable type-strain genomes for metagenomic binning, comparative biology and taxonomic classification.</title>
        <authorList>
            <person name="Goeker M."/>
        </authorList>
    </citation>
    <scope>NUCLEOTIDE SEQUENCE [LARGE SCALE GENOMIC DNA]</scope>
    <source>
        <strain evidence="2 3">DSM 25082</strain>
    </source>
</reference>
<feature type="region of interest" description="Disordered" evidence="1">
    <location>
        <begin position="1"/>
        <end position="38"/>
    </location>
</feature>
<accession>A0A4R6NBB7</accession>
<dbReference type="AlphaFoldDB" id="A0A4R6NBB7"/>
<dbReference type="RefSeq" id="WP_133601841.1">
    <property type="nucleotide sequence ID" value="NZ_JAUFPJ010000001.1"/>
</dbReference>
<evidence type="ECO:0000313" key="2">
    <source>
        <dbReference type="EMBL" id="TDP12908.1"/>
    </source>
</evidence>
<keyword evidence="3" id="KW-1185">Reference proteome</keyword>
<dbReference type="OrthoDB" id="8909534at2"/>
<gene>
    <name evidence="2" type="ORF">DFR39_101382</name>
</gene>
<protein>
    <submittedName>
        <fullName evidence="2">Uncharacterized protein</fullName>
    </submittedName>
</protein>
<evidence type="ECO:0000313" key="3">
    <source>
        <dbReference type="Proteomes" id="UP000295357"/>
    </source>
</evidence>
<evidence type="ECO:0000256" key="1">
    <source>
        <dbReference type="SAM" id="MobiDB-lite"/>
    </source>
</evidence>
<proteinExistence type="predicted"/>
<sequence length="77" mass="8380">MLFQFCSRRHHASQAPQAAPRDGTRPAAASSIPAQDPAAGCGWYESSYELNRGLEISEALDEPALGLWFPQATARLH</sequence>
<organism evidence="2 3">
    <name type="scientific">Roseateles asaccharophilus</name>
    <dbReference type="NCBI Taxonomy" id="582607"/>
    <lineage>
        <taxon>Bacteria</taxon>
        <taxon>Pseudomonadati</taxon>
        <taxon>Pseudomonadota</taxon>
        <taxon>Betaproteobacteria</taxon>
        <taxon>Burkholderiales</taxon>
        <taxon>Sphaerotilaceae</taxon>
        <taxon>Roseateles</taxon>
    </lineage>
</organism>
<name>A0A4R6NBB7_9BURK</name>
<comment type="caution">
    <text evidence="2">The sequence shown here is derived from an EMBL/GenBank/DDBJ whole genome shotgun (WGS) entry which is preliminary data.</text>
</comment>
<dbReference type="EMBL" id="SNXE01000001">
    <property type="protein sequence ID" value="TDP12908.1"/>
    <property type="molecule type" value="Genomic_DNA"/>
</dbReference>
<dbReference type="Proteomes" id="UP000295357">
    <property type="component" value="Unassembled WGS sequence"/>
</dbReference>